<sequence>MLRKEVLIRLIQCCENAKSVSQLHAHLLKSSLLHDDRYVARLCRGYGECVSLDDARKLFDEIPDRNARLWNTLLKGYCYENRHEEALRLFGQMVCGGEEKPDGFTIPKALKACAELRLWDYGRMIHGFVRRNEGFEGNQFVGSGLVEFYMKTGDSCSARNVFRDFHDPDVVMWTCMITGYVQNGRPDEALGIFAEMISVQGLVPDRATFVSVASACSQLFDLKLGRSVHGYAVRKGYDNSLSLMNSLLNLYAKAGFLRNGLNLFRTMPARDVISWSSIIACCAQYGHPDEALSLYNEMVQRGFDPNVVTVISALQACAAGGYLEQGKTIHELVWRKFSDQNVSVSTALIDMYMKNKSPKEAMDVFQRIPDKDVVAWVALLTGFTDNKMASESLGIFCEMLASGIQPDAVAMVKILVACSELGVLKQATCLHGFLIRSGFLSNPYVGASLIELYSKCGNLDFSSKVFHEVCKKDVVVWSSMIAGYGMHGLGREAHDTFQQMILDPSVKPNDVTFLSVLSACSHSGLIDEGLKVFQLMHQYRLRPDSKHYAVVVDLLGRMGDLGRALAVIQGIQTETPLGSDVWAALLGASRVHDNIEVGEFAAENLLHQNQDHAGYYILLSNIYAAYGRWEDMANLRSTIKLRKLNKMTGQSLVEVAR</sequence>
<name>A0ACB9R8X7_9MYRT</name>
<evidence type="ECO:0000313" key="1">
    <source>
        <dbReference type="EMBL" id="KAI4375345.1"/>
    </source>
</evidence>
<organism evidence="1 2">
    <name type="scientific">Melastoma candidum</name>
    <dbReference type="NCBI Taxonomy" id="119954"/>
    <lineage>
        <taxon>Eukaryota</taxon>
        <taxon>Viridiplantae</taxon>
        <taxon>Streptophyta</taxon>
        <taxon>Embryophyta</taxon>
        <taxon>Tracheophyta</taxon>
        <taxon>Spermatophyta</taxon>
        <taxon>Magnoliopsida</taxon>
        <taxon>eudicotyledons</taxon>
        <taxon>Gunneridae</taxon>
        <taxon>Pentapetalae</taxon>
        <taxon>rosids</taxon>
        <taxon>malvids</taxon>
        <taxon>Myrtales</taxon>
        <taxon>Melastomataceae</taxon>
        <taxon>Melastomatoideae</taxon>
        <taxon>Melastomateae</taxon>
        <taxon>Melastoma</taxon>
    </lineage>
</organism>
<comment type="caution">
    <text evidence="1">The sequence shown here is derived from an EMBL/GenBank/DDBJ whole genome shotgun (WGS) entry which is preliminary data.</text>
</comment>
<accession>A0ACB9R8X7</accession>
<gene>
    <name evidence="1" type="ORF">MLD38_013228</name>
</gene>
<evidence type="ECO:0000313" key="2">
    <source>
        <dbReference type="Proteomes" id="UP001057402"/>
    </source>
</evidence>
<reference evidence="2" key="1">
    <citation type="journal article" date="2023" name="Front. Plant Sci.">
        <title>Chromosomal-level genome assembly of Melastoma candidum provides insights into trichome evolution.</title>
        <authorList>
            <person name="Zhong Y."/>
            <person name="Wu W."/>
            <person name="Sun C."/>
            <person name="Zou P."/>
            <person name="Liu Y."/>
            <person name="Dai S."/>
            <person name="Zhou R."/>
        </authorList>
    </citation>
    <scope>NUCLEOTIDE SEQUENCE [LARGE SCALE GENOMIC DNA]</scope>
</reference>
<protein>
    <submittedName>
        <fullName evidence="1">Uncharacterized protein</fullName>
    </submittedName>
</protein>
<keyword evidence="2" id="KW-1185">Reference proteome</keyword>
<dbReference type="EMBL" id="CM042883">
    <property type="protein sequence ID" value="KAI4375345.1"/>
    <property type="molecule type" value="Genomic_DNA"/>
</dbReference>
<dbReference type="Proteomes" id="UP001057402">
    <property type="component" value="Chromosome 4"/>
</dbReference>
<proteinExistence type="predicted"/>